<comment type="caution">
    <text evidence="1">The sequence shown here is derived from an EMBL/GenBank/DDBJ whole genome shotgun (WGS) entry which is preliminary data.</text>
</comment>
<dbReference type="Proteomes" id="UP001285154">
    <property type="component" value="Unassembled WGS sequence"/>
</dbReference>
<evidence type="ECO:0000313" key="1">
    <source>
        <dbReference type="EMBL" id="MDX8535895.1"/>
    </source>
</evidence>
<accession>A0ABU5AF50</accession>
<dbReference type="EMBL" id="JAVIIQ010000036">
    <property type="protein sequence ID" value="MDX8535895.1"/>
    <property type="molecule type" value="Genomic_DNA"/>
</dbReference>
<sequence>MCAIIDPAKPNDRLLLGMKGVALRLNVTLRRLLAMIDEPFTVEGIFPKTLERRERAYKRRCCFSYVLLP</sequence>
<reference evidence="1 2" key="1">
    <citation type="submission" date="2023-08" db="EMBL/GenBank/DDBJ databases">
        <title>Implementing the SeqCode for naming new Mesorhizobium species isolated from Vachellia karroo root nodules.</title>
        <authorList>
            <person name="Van Lill M."/>
        </authorList>
    </citation>
    <scope>NUCLEOTIDE SEQUENCE [LARGE SCALE GENOMIC DNA]</scope>
    <source>
        <strain evidence="1 2">VK25D</strain>
    </source>
</reference>
<dbReference type="RefSeq" id="WP_320253440.1">
    <property type="nucleotide sequence ID" value="NZ_JAVIIQ010000036.1"/>
</dbReference>
<proteinExistence type="predicted"/>
<protein>
    <submittedName>
        <fullName evidence="1">Uncharacterized protein</fullName>
    </submittedName>
</protein>
<organism evidence="1 2">
    <name type="scientific">Mesorhizobium vachelliae</name>
    <dbReference type="NCBI Taxonomy" id="3072309"/>
    <lineage>
        <taxon>Bacteria</taxon>
        <taxon>Pseudomonadati</taxon>
        <taxon>Pseudomonadota</taxon>
        <taxon>Alphaproteobacteria</taxon>
        <taxon>Hyphomicrobiales</taxon>
        <taxon>Phyllobacteriaceae</taxon>
        <taxon>Mesorhizobium</taxon>
    </lineage>
</organism>
<evidence type="ECO:0000313" key="2">
    <source>
        <dbReference type="Proteomes" id="UP001285154"/>
    </source>
</evidence>
<name>A0ABU5AF50_9HYPH</name>
<keyword evidence="2" id="KW-1185">Reference proteome</keyword>
<gene>
    <name evidence="1" type="ORF">RFM42_33485</name>
</gene>